<dbReference type="Proteomes" id="UP000299102">
    <property type="component" value="Unassembled WGS sequence"/>
</dbReference>
<dbReference type="GO" id="GO:0098552">
    <property type="term" value="C:side of membrane"/>
    <property type="evidence" value="ECO:0007669"/>
    <property type="project" value="UniProtKB-KW"/>
</dbReference>
<dbReference type="AlphaFoldDB" id="A0A4C1SRJ5"/>
<dbReference type="InterPro" id="IPR050975">
    <property type="entry name" value="Sleep_regulator"/>
</dbReference>
<evidence type="ECO:0000313" key="11">
    <source>
        <dbReference type="Proteomes" id="UP000299102"/>
    </source>
</evidence>
<evidence type="ECO:0000256" key="7">
    <source>
        <dbReference type="ARBA" id="ARBA00023180"/>
    </source>
</evidence>
<keyword evidence="7" id="KW-0325">Glycoprotein</keyword>
<reference evidence="10 11" key="1">
    <citation type="journal article" date="2019" name="Commun. Biol.">
        <title>The bagworm genome reveals a unique fibroin gene that provides high tensile strength.</title>
        <authorList>
            <person name="Kono N."/>
            <person name="Nakamura H."/>
            <person name="Ohtoshi R."/>
            <person name="Tomita M."/>
            <person name="Numata K."/>
            <person name="Arakawa K."/>
        </authorList>
    </citation>
    <scope>NUCLEOTIDE SEQUENCE [LARGE SCALE GENOMIC DNA]</scope>
</reference>
<comment type="subcellular location">
    <subcellularLocation>
        <location evidence="1">Membrane</location>
        <topology evidence="1">Lipid-anchor</topology>
        <topology evidence="1">GPI-anchor</topology>
    </subcellularLocation>
</comment>
<name>A0A4C1SRJ5_EUMVA</name>
<accession>A0A4C1SRJ5</accession>
<evidence type="ECO:0000256" key="1">
    <source>
        <dbReference type="ARBA" id="ARBA00004589"/>
    </source>
</evidence>
<keyword evidence="4 9" id="KW-0732">Signal</keyword>
<feature type="chain" id="PRO_5020038894" description="Protein sleepless" evidence="9">
    <location>
        <begin position="20"/>
        <end position="311"/>
    </location>
</feature>
<dbReference type="Pfam" id="PF17064">
    <property type="entry name" value="QVR"/>
    <property type="match status" value="1"/>
</dbReference>
<keyword evidence="6" id="KW-0472">Membrane</keyword>
<dbReference type="GO" id="GO:0032222">
    <property type="term" value="P:regulation of synaptic transmission, cholinergic"/>
    <property type="evidence" value="ECO:0007669"/>
    <property type="project" value="InterPro"/>
</dbReference>
<dbReference type="CDD" id="cd23591">
    <property type="entry name" value="TFP_LU_ECD_Crim"/>
    <property type="match status" value="1"/>
</dbReference>
<feature type="signal peptide" evidence="9">
    <location>
        <begin position="1"/>
        <end position="19"/>
    </location>
</feature>
<evidence type="ECO:0008006" key="12">
    <source>
        <dbReference type="Google" id="ProtNLM"/>
    </source>
</evidence>
<evidence type="ECO:0000256" key="8">
    <source>
        <dbReference type="ARBA" id="ARBA00023288"/>
    </source>
</evidence>
<dbReference type="PANTHER" id="PTHR33562:SF28">
    <property type="entry name" value="PROTEIN QUIVER"/>
    <property type="match status" value="1"/>
</dbReference>
<comment type="caution">
    <text evidence="10">The sequence shown here is derived from an EMBL/GenBank/DDBJ whole genome shotgun (WGS) entry which is preliminary data.</text>
</comment>
<evidence type="ECO:0000256" key="6">
    <source>
        <dbReference type="ARBA" id="ARBA00023136"/>
    </source>
</evidence>
<evidence type="ECO:0000313" key="10">
    <source>
        <dbReference type="EMBL" id="GBP03671.1"/>
    </source>
</evidence>
<organism evidence="10 11">
    <name type="scientific">Eumeta variegata</name>
    <name type="common">Bagworm moth</name>
    <name type="synonym">Eumeta japonica</name>
    <dbReference type="NCBI Taxonomy" id="151549"/>
    <lineage>
        <taxon>Eukaryota</taxon>
        <taxon>Metazoa</taxon>
        <taxon>Ecdysozoa</taxon>
        <taxon>Arthropoda</taxon>
        <taxon>Hexapoda</taxon>
        <taxon>Insecta</taxon>
        <taxon>Pterygota</taxon>
        <taxon>Neoptera</taxon>
        <taxon>Endopterygota</taxon>
        <taxon>Lepidoptera</taxon>
        <taxon>Glossata</taxon>
        <taxon>Ditrysia</taxon>
        <taxon>Tineoidea</taxon>
        <taxon>Psychidae</taxon>
        <taxon>Oiketicinae</taxon>
        <taxon>Eumeta</taxon>
    </lineage>
</organism>
<keyword evidence="5" id="KW-1133">Transmembrane helix</keyword>
<keyword evidence="8" id="KW-0449">Lipoprotein</keyword>
<evidence type="ECO:0000256" key="3">
    <source>
        <dbReference type="ARBA" id="ARBA00022692"/>
    </source>
</evidence>
<gene>
    <name evidence="10" type="ORF">EVAR_2418_1</name>
</gene>
<evidence type="ECO:0000256" key="9">
    <source>
        <dbReference type="SAM" id="SignalP"/>
    </source>
</evidence>
<proteinExistence type="predicted"/>
<dbReference type="GO" id="GO:0030431">
    <property type="term" value="P:sleep"/>
    <property type="evidence" value="ECO:0007669"/>
    <property type="project" value="InterPro"/>
</dbReference>
<keyword evidence="11" id="KW-1185">Reference proteome</keyword>
<dbReference type="InterPro" id="IPR031424">
    <property type="entry name" value="QVR-like"/>
</dbReference>
<dbReference type="PANTHER" id="PTHR33562">
    <property type="entry name" value="ATILLA, ISOFORM B-RELATED-RELATED"/>
    <property type="match status" value="1"/>
</dbReference>
<sequence length="311" mass="35086">MKWLTIAITLAMTITGSLAIWCYQCNPATPGCTEPFNWRGVGYLGNPCPDNDDICVKLIERKGAERKITRDCLSNFKAFRTDIPADKYEGCRRASKDVLLANYVNNTMKELDIKREWYDETTWCFCFLDHRCNSAANCCARRPIIVEWERDARHSAGLSLVRAAVPEGISDVSRAGEAAGAVLGVRHVRAGRAPAAARARAHLHLHARAATVHFALEFRRLLYRQTPTGVVHCLLYVGAERMLAFVLVRAHLHLHARAVTFNFGLEIDRLLRRQTLAMCRAPERWLVLFFIYGLVEQDRTAPVIALAFFAT</sequence>
<dbReference type="EMBL" id="BGZK01000011">
    <property type="protein sequence ID" value="GBP03671.1"/>
    <property type="molecule type" value="Genomic_DNA"/>
</dbReference>
<keyword evidence="3" id="KW-0812">Transmembrane</keyword>
<evidence type="ECO:0000256" key="5">
    <source>
        <dbReference type="ARBA" id="ARBA00022989"/>
    </source>
</evidence>
<dbReference type="OrthoDB" id="6249205at2759"/>
<keyword evidence="2" id="KW-0336">GPI-anchor</keyword>
<dbReference type="STRING" id="151549.A0A4C1SRJ5"/>
<protein>
    <recommendedName>
        <fullName evidence="12">Protein sleepless</fullName>
    </recommendedName>
</protein>
<evidence type="ECO:0000256" key="2">
    <source>
        <dbReference type="ARBA" id="ARBA00022622"/>
    </source>
</evidence>
<evidence type="ECO:0000256" key="4">
    <source>
        <dbReference type="ARBA" id="ARBA00022729"/>
    </source>
</evidence>